<organism evidence="1 2">
    <name type="scientific">Liparis tanakae</name>
    <name type="common">Tanaka's snailfish</name>
    <dbReference type="NCBI Taxonomy" id="230148"/>
    <lineage>
        <taxon>Eukaryota</taxon>
        <taxon>Metazoa</taxon>
        <taxon>Chordata</taxon>
        <taxon>Craniata</taxon>
        <taxon>Vertebrata</taxon>
        <taxon>Euteleostomi</taxon>
        <taxon>Actinopterygii</taxon>
        <taxon>Neopterygii</taxon>
        <taxon>Teleostei</taxon>
        <taxon>Neoteleostei</taxon>
        <taxon>Acanthomorphata</taxon>
        <taxon>Eupercaria</taxon>
        <taxon>Perciformes</taxon>
        <taxon>Cottioidei</taxon>
        <taxon>Cottales</taxon>
        <taxon>Liparidae</taxon>
        <taxon>Liparis</taxon>
    </lineage>
</organism>
<reference evidence="1 2" key="1">
    <citation type="submission" date="2019-03" db="EMBL/GenBank/DDBJ databases">
        <title>First draft genome of Liparis tanakae, snailfish: a comprehensive survey of snailfish specific genes.</title>
        <authorList>
            <person name="Kim W."/>
            <person name="Song I."/>
            <person name="Jeong J.-H."/>
            <person name="Kim D."/>
            <person name="Kim S."/>
            <person name="Ryu S."/>
            <person name="Song J.Y."/>
            <person name="Lee S.K."/>
        </authorList>
    </citation>
    <scope>NUCLEOTIDE SEQUENCE [LARGE SCALE GENOMIC DNA]</scope>
    <source>
        <tissue evidence="1">Muscle</tissue>
    </source>
</reference>
<dbReference type="AlphaFoldDB" id="A0A4Z2HTD5"/>
<evidence type="ECO:0000313" key="2">
    <source>
        <dbReference type="Proteomes" id="UP000314294"/>
    </source>
</evidence>
<dbReference type="EMBL" id="SRLO01000193">
    <property type="protein sequence ID" value="TNN68223.1"/>
    <property type="molecule type" value="Genomic_DNA"/>
</dbReference>
<keyword evidence="2" id="KW-1185">Reference proteome</keyword>
<name>A0A4Z2HTD5_9TELE</name>
<gene>
    <name evidence="1" type="ORF">EYF80_021545</name>
</gene>
<sequence>MHIVGTPPRDAQQIQHCRQDDGVEAVTSQNAWGSRRGVRMAGCAPIRHKDRRTDKEQTSRLEDAAAVDFGFDFLPIRSYKENDITPVLIGQQEGGGVRGYSECQLCSAAAVQCTLLQRSQPHCTPSTPLNCQLWQSILGLVLSLLASGHSSWLQEDKRSSSESVHRSAAASCPAAAPLFRALLLPLGSEASFSAVPDAAESPSSALSFSLLPSEVSVRRGFTFSQDRQPVERGLLADQRLRLFFSPLGVYPSMQWAESMQTSTLGMHCSTLHTVHVQPSSFL</sequence>
<comment type="caution">
    <text evidence="1">The sequence shown here is derived from an EMBL/GenBank/DDBJ whole genome shotgun (WGS) entry which is preliminary data.</text>
</comment>
<proteinExistence type="predicted"/>
<dbReference type="Proteomes" id="UP000314294">
    <property type="component" value="Unassembled WGS sequence"/>
</dbReference>
<protein>
    <submittedName>
        <fullName evidence="1">Uncharacterized protein</fullName>
    </submittedName>
</protein>
<evidence type="ECO:0000313" key="1">
    <source>
        <dbReference type="EMBL" id="TNN68223.1"/>
    </source>
</evidence>
<accession>A0A4Z2HTD5</accession>